<dbReference type="PANTHER" id="PTHR10110">
    <property type="entry name" value="SODIUM/HYDROGEN EXCHANGER"/>
    <property type="match status" value="1"/>
</dbReference>
<evidence type="ECO:0000256" key="8">
    <source>
        <dbReference type="ARBA" id="ARBA00023053"/>
    </source>
</evidence>
<dbReference type="OrthoDB" id="9774146at2"/>
<feature type="transmembrane region" description="Helical" evidence="12">
    <location>
        <begin position="353"/>
        <end position="374"/>
    </location>
</feature>
<dbReference type="RefSeq" id="WP_126448523.1">
    <property type="nucleotide sequence ID" value="NZ_CP034549.1"/>
</dbReference>
<dbReference type="InterPro" id="IPR006153">
    <property type="entry name" value="Cation/H_exchanger_TM"/>
</dbReference>
<feature type="transmembrane region" description="Helical" evidence="12">
    <location>
        <begin position="386"/>
        <end position="408"/>
    </location>
</feature>
<dbReference type="KEGG" id="noj:EJ995_11405"/>
<evidence type="ECO:0000313" key="15">
    <source>
        <dbReference type="Proteomes" id="UP000279600"/>
    </source>
</evidence>
<evidence type="ECO:0000256" key="6">
    <source>
        <dbReference type="ARBA" id="ARBA00022692"/>
    </source>
</evidence>
<organism evidence="14 15">
    <name type="scientific">Nonlabens ponticola</name>
    <dbReference type="NCBI Taxonomy" id="2496866"/>
    <lineage>
        <taxon>Bacteria</taxon>
        <taxon>Pseudomonadati</taxon>
        <taxon>Bacteroidota</taxon>
        <taxon>Flavobacteriia</taxon>
        <taxon>Flavobacteriales</taxon>
        <taxon>Flavobacteriaceae</taxon>
        <taxon>Nonlabens</taxon>
    </lineage>
</organism>
<dbReference type="GO" id="GO:0098719">
    <property type="term" value="P:sodium ion import across plasma membrane"/>
    <property type="evidence" value="ECO:0007669"/>
    <property type="project" value="TreeGrafter"/>
</dbReference>
<feature type="transmembrane region" description="Helical" evidence="12">
    <location>
        <begin position="297"/>
        <end position="315"/>
    </location>
</feature>
<dbReference type="GO" id="GO:0015386">
    <property type="term" value="F:potassium:proton antiporter activity"/>
    <property type="evidence" value="ECO:0007669"/>
    <property type="project" value="TreeGrafter"/>
</dbReference>
<dbReference type="Gene3D" id="6.10.140.1330">
    <property type="match status" value="1"/>
</dbReference>
<keyword evidence="10 12" id="KW-0472">Membrane</keyword>
<keyword evidence="8" id="KW-0915">Sodium</keyword>
<keyword evidence="15" id="KW-1185">Reference proteome</keyword>
<dbReference type="PANTHER" id="PTHR10110:SF195">
    <property type="entry name" value="NA(+)_H(+) ANTIPORTER NHAS2"/>
    <property type="match status" value="1"/>
</dbReference>
<keyword evidence="6 12" id="KW-0812">Transmembrane</keyword>
<evidence type="ECO:0000256" key="3">
    <source>
        <dbReference type="ARBA" id="ARBA00022448"/>
    </source>
</evidence>
<evidence type="ECO:0000256" key="4">
    <source>
        <dbReference type="ARBA" id="ARBA00022449"/>
    </source>
</evidence>
<accession>A0A3S9N097</accession>
<comment type="similarity">
    <text evidence="2">Belongs to the monovalent cation:proton antiporter 1 (CPA1) transporter (TC 2.A.36) family.</text>
</comment>
<evidence type="ECO:0000313" key="14">
    <source>
        <dbReference type="EMBL" id="AZQ44808.1"/>
    </source>
</evidence>
<feature type="transmembrane region" description="Helical" evidence="12">
    <location>
        <begin position="127"/>
        <end position="149"/>
    </location>
</feature>
<keyword evidence="9" id="KW-0406">Ion transport</keyword>
<evidence type="ECO:0000256" key="9">
    <source>
        <dbReference type="ARBA" id="ARBA00023065"/>
    </source>
</evidence>
<dbReference type="Pfam" id="PF00999">
    <property type="entry name" value="Na_H_Exchanger"/>
    <property type="match status" value="1"/>
</dbReference>
<evidence type="ECO:0000256" key="1">
    <source>
        <dbReference type="ARBA" id="ARBA00004651"/>
    </source>
</evidence>
<evidence type="ECO:0000256" key="11">
    <source>
        <dbReference type="ARBA" id="ARBA00023201"/>
    </source>
</evidence>
<name>A0A3S9N097_9FLAO</name>
<gene>
    <name evidence="14" type="ORF">EJ995_11405</name>
</gene>
<feature type="transmembrane region" description="Helical" evidence="12">
    <location>
        <begin position="201"/>
        <end position="224"/>
    </location>
</feature>
<dbReference type="AlphaFoldDB" id="A0A3S9N097"/>
<sequence length="418" mass="44905">MIQSLSLIFPIAVIFCLINHRLFKLPSSIALVISGAAVAISILLLQNFFPSLREFAVGTLDTVDFGSILLDGFLGFLLFAGAIHIDLRQLDVSKWSILAFSTVSVLITATLVGAVTFYLAPLVGVEIPFVYCLLFGALISPTDPVAVLAILGDSKISDSLLVKFKGESLFNDGIGVVLFAGVLLVIKMTNDGSFDGIYSEVGWLLLKEIGGGLMLGALIGFIAFQAIKYASGAHQLVTMISLAAVVGGYSVAQFLHVSGPLAMVVAGLIIGNQLHLEDEINESHEVLTSFWEMISETLDAIVFFMIGLSITSVQFSWNTSILGVLVIILVLAARFVSIYTPYSLLKHDSQHRLSIATILTWGGLRGAVSIALVLGTTDMDYSNTLLVLTFFVVIFGIVVQGLTIGKVYRSLFKNDTMP</sequence>
<comment type="subcellular location">
    <subcellularLocation>
        <location evidence="1">Cell membrane</location>
        <topology evidence="1">Multi-pass membrane protein</topology>
    </subcellularLocation>
</comment>
<dbReference type="InterPro" id="IPR018422">
    <property type="entry name" value="Cation/H_exchanger_CPA1"/>
</dbReference>
<feature type="transmembrane region" description="Helical" evidence="12">
    <location>
        <begin position="321"/>
        <end position="341"/>
    </location>
</feature>
<evidence type="ECO:0000256" key="10">
    <source>
        <dbReference type="ARBA" id="ARBA00023136"/>
    </source>
</evidence>
<evidence type="ECO:0000256" key="7">
    <source>
        <dbReference type="ARBA" id="ARBA00022989"/>
    </source>
</evidence>
<keyword evidence="11" id="KW-0739">Sodium transport</keyword>
<dbReference type="GO" id="GO:0051453">
    <property type="term" value="P:regulation of intracellular pH"/>
    <property type="evidence" value="ECO:0007669"/>
    <property type="project" value="TreeGrafter"/>
</dbReference>
<keyword evidence="5" id="KW-1003">Cell membrane</keyword>
<keyword evidence="3" id="KW-0813">Transport</keyword>
<evidence type="ECO:0000256" key="12">
    <source>
        <dbReference type="SAM" id="Phobius"/>
    </source>
</evidence>
<keyword evidence="4" id="KW-0050">Antiport</keyword>
<feature type="transmembrane region" description="Helical" evidence="12">
    <location>
        <begin position="236"/>
        <end position="252"/>
    </location>
</feature>
<reference evidence="14 15" key="1">
    <citation type="submission" date="2018-12" db="EMBL/GenBank/DDBJ databases">
        <title>Complete genome of Nonlabens sp. MJ115.</title>
        <authorList>
            <person name="Choi H.S."/>
            <person name="Jung J."/>
        </authorList>
    </citation>
    <scope>NUCLEOTIDE SEQUENCE [LARGE SCALE GENOMIC DNA]</scope>
    <source>
        <strain evidence="14 15">MJ115</strain>
    </source>
</reference>
<keyword evidence="7 12" id="KW-1133">Transmembrane helix</keyword>
<feature type="transmembrane region" description="Helical" evidence="12">
    <location>
        <begin position="6"/>
        <end position="23"/>
    </location>
</feature>
<dbReference type="Proteomes" id="UP000279600">
    <property type="component" value="Chromosome"/>
</dbReference>
<evidence type="ECO:0000256" key="5">
    <source>
        <dbReference type="ARBA" id="ARBA00022475"/>
    </source>
</evidence>
<feature type="transmembrane region" description="Helical" evidence="12">
    <location>
        <begin position="169"/>
        <end position="189"/>
    </location>
</feature>
<evidence type="ECO:0000259" key="13">
    <source>
        <dbReference type="Pfam" id="PF00999"/>
    </source>
</evidence>
<proteinExistence type="inferred from homology"/>
<evidence type="ECO:0000256" key="2">
    <source>
        <dbReference type="ARBA" id="ARBA00007367"/>
    </source>
</evidence>
<dbReference type="EMBL" id="CP034549">
    <property type="protein sequence ID" value="AZQ44808.1"/>
    <property type="molecule type" value="Genomic_DNA"/>
</dbReference>
<feature type="transmembrane region" description="Helical" evidence="12">
    <location>
        <begin position="97"/>
        <end position="121"/>
    </location>
</feature>
<feature type="transmembrane region" description="Helical" evidence="12">
    <location>
        <begin position="30"/>
        <end position="49"/>
    </location>
</feature>
<dbReference type="GO" id="GO:0015385">
    <property type="term" value="F:sodium:proton antiporter activity"/>
    <property type="evidence" value="ECO:0007669"/>
    <property type="project" value="InterPro"/>
</dbReference>
<dbReference type="GO" id="GO:0005886">
    <property type="term" value="C:plasma membrane"/>
    <property type="evidence" value="ECO:0007669"/>
    <property type="project" value="UniProtKB-SubCell"/>
</dbReference>
<protein>
    <submittedName>
        <fullName evidence="14">Sodium:proton antiporter</fullName>
    </submittedName>
</protein>
<feature type="transmembrane region" description="Helical" evidence="12">
    <location>
        <begin position="65"/>
        <end position="85"/>
    </location>
</feature>
<feature type="domain" description="Cation/H+ exchanger transmembrane" evidence="13">
    <location>
        <begin position="13"/>
        <end position="405"/>
    </location>
</feature>